<feature type="chain" id="PRO_5043417786" description="Pectin lyase-like superfamily protein" evidence="3">
    <location>
        <begin position="25"/>
        <end position="485"/>
    </location>
</feature>
<dbReference type="Gene3D" id="2.160.20.10">
    <property type="entry name" value="Single-stranded right-handed beta-helix, Pectin lyase-like"/>
    <property type="match status" value="1"/>
</dbReference>
<reference evidence="4 5" key="1">
    <citation type="submission" date="2021-09" db="EMBL/GenBank/DDBJ databases">
        <title>Genomic insights and catalytic innovation underlie evolution of tropane alkaloids biosynthesis.</title>
        <authorList>
            <person name="Wang Y.-J."/>
            <person name="Tian T."/>
            <person name="Huang J.-P."/>
            <person name="Huang S.-X."/>
        </authorList>
    </citation>
    <scope>NUCLEOTIDE SEQUENCE [LARGE SCALE GENOMIC DNA]</scope>
    <source>
        <strain evidence="4">KIB-2018</strain>
        <tissue evidence="4">Leaf</tissue>
    </source>
</reference>
<keyword evidence="5" id="KW-1185">Reference proteome</keyword>
<gene>
    <name evidence="4" type="ORF">K2173_000359</name>
</gene>
<dbReference type="Proteomes" id="UP001159364">
    <property type="component" value="Linkage Group LG07"/>
</dbReference>
<evidence type="ECO:0000256" key="2">
    <source>
        <dbReference type="ARBA" id="ARBA00022512"/>
    </source>
</evidence>
<keyword evidence="2" id="KW-0134">Cell wall</keyword>
<name>A0AAV8SWC7_9ROSI</name>
<protein>
    <recommendedName>
        <fullName evidence="6">Pectin lyase-like superfamily protein</fullName>
    </recommendedName>
</protein>
<dbReference type="GO" id="GO:0004650">
    <property type="term" value="F:polygalacturonase activity"/>
    <property type="evidence" value="ECO:0007669"/>
    <property type="project" value="InterPro"/>
</dbReference>
<evidence type="ECO:0000256" key="1">
    <source>
        <dbReference type="ARBA" id="ARBA00004191"/>
    </source>
</evidence>
<sequence>MRGFLVSFVLVLLSVLAVLRECSCSTRQQKLLEFGAKLRGRAGLEQVRSLQALKQDGRVFYPIAYGADPSGQQDSTEAILNALNDAFEVQSGEGMIHHLLLPGVNDLGGVVIDLQGGEYKISKPIRFPAIGGGNVLVKAGTFRASDTFPGDRHLIELWSPHSPLPEETKDFNKNSDDELSLEQQNIQDSIYYEAITFRDILFDSSFRGGGIFIIDSARIRINNCYFIHFTTQGILVQRGHEAFISSCFFGEHETVGGNKDEKDFSGTGIEFASNDNAISDVVVFSGAIGILIRGQANVVTGAHCYNKATKFGGVGILVKSGGSLNRINGCYLDYNSIVIEDPFQVSVTNGLFFAGANIVLKSINGQISRINIVDNIFSGLATGNVPIVELDGQFRSIGQVVVDRNNAKNMQMKSTVGKLTVRGKGCKWEADFSSALVFPNRIEHFQYSVQTAGYVMHAVTSISDNKIVVESSEAVDATVSVTVEQ</sequence>
<dbReference type="InterPro" id="IPR011050">
    <property type="entry name" value="Pectin_lyase_fold/virulence"/>
</dbReference>
<keyword evidence="2" id="KW-0964">Secreted</keyword>
<accession>A0AAV8SWC7</accession>
<keyword evidence="3" id="KW-0732">Signal</keyword>
<dbReference type="EMBL" id="JAIWQS010000007">
    <property type="protein sequence ID" value="KAJ8758638.1"/>
    <property type="molecule type" value="Genomic_DNA"/>
</dbReference>
<dbReference type="PANTHER" id="PTHR33928">
    <property type="entry name" value="POLYGALACTURONASE QRT3"/>
    <property type="match status" value="1"/>
</dbReference>
<evidence type="ECO:0008006" key="6">
    <source>
        <dbReference type="Google" id="ProtNLM"/>
    </source>
</evidence>
<organism evidence="4 5">
    <name type="scientific">Erythroxylum novogranatense</name>
    <dbReference type="NCBI Taxonomy" id="1862640"/>
    <lineage>
        <taxon>Eukaryota</taxon>
        <taxon>Viridiplantae</taxon>
        <taxon>Streptophyta</taxon>
        <taxon>Embryophyta</taxon>
        <taxon>Tracheophyta</taxon>
        <taxon>Spermatophyta</taxon>
        <taxon>Magnoliopsida</taxon>
        <taxon>eudicotyledons</taxon>
        <taxon>Gunneridae</taxon>
        <taxon>Pentapetalae</taxon>
        <taxon>rosids</taxon>
        <taxon>fabids</taxon>
        <taxon>Malpighiales</taxon>
        <taxon>Erythroxylaceae</taxon>
        <taxon>Erythroxylum</taxon>
    </lineage>
</organism>
<dbReference type="InterPro" id="IPR012334">
    <property type="entry name" value="Pectin_lyas_fold"/>
</dbReference>
<dbReference type="AlphaFoldDB" id="A0AAV8SWC7"/>
<comment type="subcellular location">
    <subcellularLocation>
        <location evidence="1">Secreted</location>
        <location evidence="1">Cell wall</location>
    </subcellularLocation>
</comment>
<evidence type="ECO:0000313" key="4">
    <source>
        <dbReference type="EMBL" id="KAJ8758638.1"/>
    </source>
</evidence>
<dbReference type="PANTHER" id="PTHR33928:SF2">
    <property type="entry name" value="PECTATE LYASE SUPERFAMILY PROTEIN DOMAIN-CONTAINING PROTEIN-RELATED"/>
    <property type="match status" value="1"/>
</dbReference>
<evidence type="ECO:0000313" key="5">
    <source>
        <dbReference type="Proteomes" id="UP001159364"/>
    </source>
</evidence>
<evidence type="ECO:0000256" key="3">
    <source>
        <dbReference type="SAM" id="SignalP"/>
    </source>
</evidence>
<feature type="signal peptide" evidence="3">
    <location>
        <begin position="1"/>
        <end position="24"/>
    </location>
</feature>
<dbReference type="SUPFAM" id="SSF51126">
    <property type="entry name" value="Pectin lyase-like"/>
    <property type="match status" value="1"/>
</dbReference>
<dbReference type="InterPro" id="IPR039279">
    <property type="entry name" value="QRT3-like"/>
</dbReference>
<comment type="caution">
    <text evidence="4">The sequence shown here is derived from an EMBL/GenBank/DDBJ whole genome shotgun (WGS) entry which is preliminary data.</text>
</comment>
<proteinExistence type="predicted"/>